<keyword evidence="1" id="KW-0812">Transmembrane</keyword>
<reference evidence="2" key="1">
    <citation type="submission" date="2018-06" db="EMBL/GenBank/DDBJ databases">
        <authorList>
            <person name="Zhirakovskaya E."/>
        </authorList>
    </citation>
    <scope>NUCLEOTIDE SEQUENCE</scope>
</reference>
<dbReference type="EMBL" id="UOGD01000141">
    <property type="protein sequence ID" value="VAX19461.1"/>
    <property type="molecule type" value="Genomic_DNA"/>
</dbReference>
<name>A0A3B1BY69_9ZZZZ</name>
<dbReference type="AlphaFoldDB" id="A0A3B1BY69"/>
<gene>
    <name evidence="2" type="ORF">MNBD_IGNAVI01-1542</name>
</gene>
<organism evidence="2">
    <name type="scientific">hydrothermal vent metagenome</name>
    <dbReference type="NCBI Taxonomy" id="652676"/>
    <lineage>
        <taxon>unclassified sequences</taxon>
        <taxon>metagenomes</taxon>
        <taxon>ecological metagenomes</taxon>
    </lineage>
</organism>
<sequence length="146" mass="16915">MNERFIYLIERYFSDELTSDEKNEFDSLLLNKNLRDEFEEQKGVKEVLDKMKLKNPSVEVWDKYWLGIYNKVERGLAWIAVSVGVLILIIYGSIEAVENFLADTQTPGIVKFGISALVIGGIILLFSVIREKLFTGTRDKYKEVQR</sequence>
<feature type="transmembrane region" description="Helical" evidence="1">
    <location>
        <begin position="109"/>
        <end position="129"/>
    </location>
</feature>
<proteinExistence type="predicted"/>
<evidence type="ECO:0000256" key="1">
    <source>
        <dbReference type="SAM" id="Phobius"/>
    </source>
</evidence>
<protein>
    <submittedName>
        <fullName evidence="2">Uncharacterized protein</fullName>
    </submittedName>
</protein>
<evidence type="ECO:0000313" key="2">
    <source>
        <dbReference type="EMBL" id="VAX19461.1"/>
    </source>
</evidence>
<feature type="transmembrane region" description="Helical" evidence="1">
    <location>
        <begin position="75"/>
        <end position="94"/>
    </location>
</feature>
<accession>A0A3B1BY69</accession>
<keyword evidence="1" id="KW-1133">Transmembrane helix</keyword>
<keyword evidence="1" id="KW-0472">Membrane</keyword>